<dbReference type="VEuPathDB" id="TriTrypDB:ADEAN_000280300"/>
<name>A0A7G2C6A2_9TRYP</name>
<proteinExistence type="predicted"/>
<accession>A0A7G2C6A2</accession>
<evidence type="ECO:0000313" key="2">
    <source>
        <dbReference type="Proteomes" id="UP000515908"/>
    </source>
</evidence>
<evidence type="ECO:0000313" key="1">
    <source>
        <dbReference type="EMBL" id="CAD2215348.1"/>
    </source>
</evidence>
<protein>
    <submittedName>
        <fullName evidence="1">Uncharacterized protein</fullName>
    </submittedName>
</protein>
<reference evidence="1 2" key="1">
    <citation type="submission" date="2020-08" db="EMBL/GenBank/DDBJ databases">
        <authorList>
            <person name="Newling K."/>
            <person name="Davey J."/>
            <person name="Forrester S."/>
        </authorList>
    </citation>
    <scope>NUCLEOTIDE SEQUENCE [LARGE SCALE GENOMIC DNA]</scope>
    <source>
        <strain evidence="2">Crithidia deanei Carvalho (ATCC PRA-265)</strain>
    </source>
</reference>
<keyword evidence="2" id="KW-1185">Reference proteome</keyword>
<dbReference type="Proteomes" id="UP000515908">
    <property type="component" value="Chromosome 05"/>
</dbReference>
<dbReference type="EMBL" id="LR877149">
    <property type="protein sequence ID" value="CAD2215348.1"/>
    <property type="molecule type" value="Genomic_DNA"/>
</dbReference>
<gene>
    <name evidence="1" type="ORF">ADEAN_000280300</name>
</gene>
<dbReference type="AlphaFoldDB" id="A0A7G2C6A2"/>
<organism evidence="1 2">
    <name type="scientific">Angomonas deanei</name>
    <dbReference type="NCBI Taxonomy" id="59799"/>
    <lineage>
        <taxon>Eukaryota</taxon>
        <taxon>Discoba</taxon>
        <taxon>Euglenozoa</taxon>
        <taxon>Kinetoplastea</taxon>
        <taxon>Metakinetoplastina</taxon>
        <taxon>Trypanosomatida</taxon>
        <taxon>Trypanosomatidae</taxon>
        <taxon>Strigomonadinae</taxon>
        <taxon>Angomonas</taxon>
    </lineage>
</organism>
<sequence length="326" mass="36831">MLLCFHRAGQLKIGVPQENTINLEYHMRLYCSTLIKTGDHTTGSSIFSYYQKLNLTEFFILYCLTGDNFHALFGRRGFPYESGPLLMNRLYTDSVLRQVMCTVAERAASQLLYYVAIHVWLVLTNQAVMKEEEHNVRQYLHNALHVLVPAVAIALQSGPEAVRDIQCDVGAAKVAMDKVGNLVSPSDRGEWDCVLTMVTAYDLYNNLSHQQCYETVFRLPFIPTSEQEVSDCVMKYQSCSSSVITGMSCILNLFAESANHLLSYFNPYGSSAGQTSSEDQFNRIKTQVYIILQWYRKCCASGSTSGAFPPTLTKLSEIWYSTNPRF</sequence>